<feature type="region of interest" description="Disordered" evidence="1">
    <location>
        <begin position="1"/>
        <end position="41"/>
    </location>
</feature>
<feature type="compositionally biased region" description="Basic and acidic residues" evidence="1">
    <location>
        <begin position="132"/>
        <end position="153"/>
    </location>
</feature>
<name>A0A2J6PE83_9HELO</name>
<feature type="region of interest" description="Disordered" evidence="1">
    <location>
        <begin position="179"/>
        <end position="222"/>
    </location>
</feature>
<organism evidence="2 3">
    <name type="scientific">Hyaloscypha hepaticicola</name>
    <dbReference type="NCBI Taxonomy" id="2082293"/>
    <lineage>
        <taxon>Eukaryota</taxon>
        <taxon>Fungi</taxon>
        <taxon>Dikarya</taxon>
        <taxon>Ascomycota</taxon>
        <taxon>Pezizomycotina</taxon>
        <taxon>Leotiomycetes</taxon>
        <taxon>Helotiales</taxon>
        <taxon>Hyaloscyphaceae</taxon>
        <taxon>Hyaloscypha</taxon>
    </lineage>
</organism>
<protein>
    <submittedName>
        <fullName evidence="2">Uncharacterized protein</fullName>
    </submittedName>
</protein>
<accession>A0A2J6PE83</accession>
<evidence type="ECO:0000313" key="3">
    <source>
        <dbReference type="Proteomes" id="UP000235672"/>
    </source>
</evidence>
<evidence type="ECO:0000313" key="2">
    <source>
        <dbReference type="EMBL" id="PMD12350.1"/>
    </source>
</evidence>
<keyword evidence="3" id="KW-1185">Reference proteome</keyword>
<sequence length="222" mass="25298">MSKTKPKRSSRPEGKLKTKDQSEAKKGGKHDDAQTSQNSAANQWSDWIWDEELKGYYRAKLVKGDEWIYEYAYPEVHPATKNEKFVYPKVVEKVVFVEPKYKFEAPKTKGSQYLVSVCEEMRDGSVISGEPWKAEGGKSGEKAAVKVKGEEKAQSGTEVKVQKVGSDRVYKWRDEVNEALQLGESSDDDRGNGRVKKQPEKEGTAKKKDSNKRHESKENRHR</sequence>
<reference evidence="2 3" key="1">
    <citation type="submission" date="2016-05" db="EMBL/GenBank/DDBJ databases">
        <title>A degradative enzymes factory behind the ericoid mycorrhizal symbiosis.</title>
        <authorList>
            <consortium name="DOE Joint Genome Institute"/>
            <person name="Martino E."/>
            <person name="Morin E."/>
            <person name="Grelet G."/>
            <person name="Kuo A."/>
            <person name="Kohler A."/>
            <person name="Daghino S."/>
            <person name="Barry K."/>
            <person name="Choi C."/>
            <person name="Cichocki N."/>
            <person name="Clum A."/>
            <person name="Copeland A."/>
            <person name="Hainaut M."/>
            <person name="Haridas S."/>
            <person name="Labutti K."/>
            <person name="Lindquist E."/>
            <person name="Lipzen A."/>
            <person name="Khouja H.-R."/>
            <person name="Murat C."/>
            <person name="Ohm R."/>
            <person name="Olson A."/>
            <person name="Spatafora J."/>
            <person name="Veneault-Fourrey C."/>
            <person name="Henrissat B."/>
            <person name="Grigoriev I."/>
            <person name="Martin F."/>
            <person name="Perotto S."/>
        </authorList>
    </citation>
    <scope>NUCLEOTIDE SEQUENCE [LARGE SCALE GENOMIC DNA]</scope>
    <source>
        <strain evidence="2 3">UAMH 7357</strain>
    </source>
</reference>
<dbReference type="OrthoDB" id="3557925at2759"/>
<proteinExistence type="predicted"/>
<dbReference type="EMBL" id="KZ613553">
    <property type="protein sequence ID" value="PMD12350.1"/>
    <property type="molecule type" value="Genomic_DNA"/>
</dbReference>
<feature type="compositionally biased region" description="Basic and acidic residues" evidence="1">
    <location>
        <begin position="10"/>
        <end position="33"/>
    </location>
</feature>
<evidence type="ECO:0000256" key="1">
    <source>
        <dbReference type="SAM" id="MobiDB-lite"/>
    </source>
</evidence>
<feature type="region of interest" description="Disordered" evidence="1">
    <location>
        <begin position="127"/>
        <end position="160"/>
    </location>
</feature>
<gene>
    <name evidence="2" type="ORF">NA56DRAFT_652576</name>
</gene>
<feature type="compositionally biased region" description="Basic and acidic residues" evidence="1">
    <location>
        <begin position="188"/>
        <end position="222"/>
    </location>
</feature>
<dbReference type="Proteomes" id="UP000235672">
    <property type="component" value="Unassembled WGS sequence"/>
</dbReference>
<dbReference type="AlphaFoldDB" id="A0A2J6PE83"/>